<dbReference type="PRINTS" id="PR00415">
    <property type="entry name" value="ACONITASE"/>
</dbReference>
<comment type="cofactor">
    <cofactor evidence="1">
        <name>[4Fe-4S] cluster</name>
        <dbReference type="ChEBI" id="CHEBI:49883"/>
    </cofactor>
</comment>
<evidence type="ECO:0000256" key="3">
    <source>
        <dbReference type="ARBA" id="ARBA00007185"/>
    </source>
</evidence>
<dbReference type="Pfam" id="PF00694">
    <property type="entry name" value="Aconitase_C"/>
    <property type="match status" value="1"/>
</dbReference>
<dbReference type="RefSeq" id="WP_102065767.1">
    <property type="nucleotide sequence ID" value="NZ_PKQE01000002.1"/>
</dbReference>
<dbReference type="PANTHER" id="PTHR11670">
    <property type="entry name" value="ACONITASE/IRON-RESPONSIVE ELEMENT FAMILY MEMBER"/>
    <property type="match status" value="1"/>
</dbReference>
<evidence type="ECO:0000313" key="14">
    <source>
        <dbReference type="Proteomes" id="UP000234456"/>
    </source>
</evidence>
<evidence type="ECO:0000256" key="5">
    <source>
        <dbReference type="ARBA" id="ARBA00022485"/>
    </source>
</evidence>
<dbReference type="InterPro" id="IPR006249">
    <property type="entry name" value="Aconitase/IRP2"/>
</dbReference>
<dbReference type="NCBIfam" id="NF009520">
    <property type="entry name" value="PRK12881.1"/>
    <property type="match status" value="1"/>
</dbReference>
<feature type="domain" description="Aconitase A/isopropylmalate dehydratase small subunit swivel" evidence="12">
    <location>
        <begin position="657"/>
        <end position="788"/>
    </location>
</feature>
<organism evidence="13 14">
    <name type="scientific">Ralstonia pickettii</name>
    <name type="common">Burkholderia pickettii</name>
    <dbReference type="NCBI Taxonomy" id="329"/>
    <lineage>
        <taxon>Bacteria</taxon>
        <taxon>Pseudomonadati</taxon>
        <taxon>Pseudomonadota</taxon>
        <taxon>Betaproteobacteria</taxon>
        <taxon>Burkholderiales</taxon>
        <taxon>Burkholderiaceae</taxon>
        <taxon>Ralstonia</taxon>
    </lineage>
</organism>
<evidence type="ECO:0000256" key="10">
    <source>
        <dbReference type="ARBA" id="ARBA00023501"/>
    </source>
</evidence>
<dbReference type="SUPFAM" id="SSF52016">
    <property type="entry name" value="LeuD/IlvD-like"/>
    <property type="match status" value="1"/>
</dbReference>
<dbReference type="FunFam" id="3.20.19.10:FF:000006">
    <property type="entry name" value="Aconitate hydratase 1"/>
    <property type="match status" value="1"/>
</dbReference>
<dbReference type="FunFam" id="3.30.499.10:FF:000014">
    <property type="entry name" value="Aconitate hydratase 1"/>
    <property type="match status" value="1"/>
</dbReference>
<sequence>MNTTHRKPLPGTKLDYFDAREAVEAIQPGAYDKLPYTSRVLAENLVRRCDPTTLTDSLKQLIQRKRDLDFPWFPARVVCHDILGQTALVDLAGLRDAIADQGGDPAKVNPVVPVQLIVDHSLAVECGGFDPDAFAKNRAIEDRRNEDRFHFIDWTKLAFKNVDVIPAGNGIMHQINLEKMSPVVQAHDGVAYPDTCVGTDSHTPHVDALGVIAIGVGGLEAENVMLGRASWMRLPDIVGVELTGQRQPGITATDIVLALTEFLRKQKVVGAYLEFYGEGASKLTLGDRATISNMAPEYGATAAMFSIDDNTLDYLRLTGRSDEQVKLVETYAKTAGLWSDTLKNAEYERVLRFDLSSVVRNMAGPSNPHARVATTDLAAKGIAAKWEETPGQMPDGAVIIAAITSCTNTSNPRNVIAAALLARNANRLGLTRKPWVKSSLAPGSKAVELYLEEAGLKHELEKLGFGIVAFACTTCNGMSGALDPKIQQEIIDRDLYATAVLSGNRNFDGRIHPYAKQAFLASPPLVVAYAIAGTVRFDIERDSFGTDANGKPILLKDLWPTDEEIDAIVRASVKPEQFRKVYIPMFEQRSASVANVSPLYDWRPQSTYIRRPPYWEGALAGERTLKGLRPLAVLGDNITTDHLSPSNAILASSAAGEYLAKMGLPEEDFNSYATHRGDHLTAQRATFANPTLINEMAVVDGVVKKGSLARIEPEGKVTRMWEAIETYMDRKQPLIVIAGADYGQGSSRDWAAKGVRLAGVEAIVAEGFERIHRTNLIGMGVLPLEFKPGTTRLTLGIDGTETFDVIGERKPRTDLTLVVHRKNGERVEVPVTCRLDSDEEVSIYEAGGVLQRFAQDFLESNKEAA</sequence>
<name>A0A2N4TSM6_RALPI</name>
<keyword evidence="5" id="KW-0004">4Fe-4S</keyword>
<evidence type="ECO:0000256" key="2">
    <source>
        <dbReference type="ARBA" id="ARBA00005026"/>
    </source>
</evidence>
<comment type="similarity">
    <text evidence="3">Belongs to the aconitase/IPM isomerase family.</text>
</comment>
<proteinExistence type="inferred from homology"/>
<evidence type="ECO:0000256" key="4">
    <source>
        <dbReference type="ARBA" id="ARBA00012926"/>
    </source>
</evidence>
<dbReference type="InterPro" id="IPR012708">
    <property type="entry name" value="2Me_IsoCit_deHydtase_FeS-dep"/>
</dbReference>
<evidence type="ECO:0000256" key="6">
    <source>
        <dbReference type="ARBA" id="ARBA00022723"/>
    </source>
</evidence>
<dbReference type="Gene3D" id="3.30.499.10">
    <property type="entry name" value="Aconitase, domain 3"/>
    <property type="match status" value="2"/>
</dbReference>
<evidence type="ECO:0000256" key="7">
    <source>
        <dbReference type="ARBA" id="ARBA00023004"/>
    </source>
</evidence>
<dbReference type="FunFam" id="3.30.499.10:FF:000015">
    <property type="entry name" value="Aconitate hydratase 1"/>
    <property type="match status" value="1"/>
</dbReference>
<dbReference type="Gene3D" id="6.10.190.10">
    <property type="match status" value="1"/>
</dbReference>
<dbReference type="Gene3D" id="3.20.19.10">
    <property type="entry name" value="Aconitase, domain 4"/>
    <property type="match status" value="1"/>
</dbReference>
<keyword evidence="7" id="KW-0408">Iron</keyword>
<dbReference type="InterPro" id="IPR015931">
    <property type="entry name" value="Acnase/IPM_dHydase_lsu_aba_1/3"/>
</dbReference>
<keyword evidence="8" id="KW-0411">Iron-sulfur</keyword>
<dbReference type="SUPFAM" id="SSF53732">
    <property type="entry name" value="Aconitase iron-sulfur domain"/>
    <property type="match status" value="1"/>
</dbReference>
<dbReference type="InterPro" id="IPR036008">
    <property type="entry name" value="Aconitase_4Fe-4S_dom"/>
</dbReference>
<dbReference type="GO" id="GO:0019679">
    <property type="term" value="P:propionate metabolic process, methylcitrate cycle"/>
    <property type="evidence" value="ECO:0007669"/>
    <property type="project" value="InterPro"/>
</dbReference>
<dbReference type="Pfam" id="PF00330">
    <property type="entry name" value="Aconitase"/>
    <property type="match status" value="1"/>
</dbReference>
<dbReference type="OrthoDB" id="9764318at2"/>
<comment type="caution">
    <text evidence="13">The sequence shown here is derived from an EMBL/GenBank/DDBJ whole genome shotgun (WGS) entry which is preliminary data.</text>
</comment>
<feature type="domain" description="Aconitase/3-isopropylmalate dehydratase large subunit alpha/beta/alpha" evidence="11">
    <location>
        <begin position="65"/>
        <end position="533"/>
    </location>
</feature>
<dbReference type="GO" id="GO:0051539">
    <property type="term" value="F:4 iron, 4 sulfur cluster binding"/>
    <property type="evidence" value="ECO:0007669"/>
    <property type="project" value="UniProtKB-KW"/>
</dbReference>
<gene>
    <name evidence="13" type="primary">acnD</name>
    <name evidence="13" type="ORF">C0Q88_12250</name>
</gene>
<evidence type="ECO:0000256" key="9">
    <source>
        <dbReference type="ARBA" id="ARBA00023239"/>
    </source>
</evidence>
<reference evidence="13 14" key="1">
    <citation type="submission" date="2017-12" db="EMBL/GenBank/DDBJ databases">
        <title>Draft genome sequence of Ralstonia pickettii 52.</title>
        <authorList>
            <person name="Zheng B."/>
        </authorList>
    </citation>
    <scope>NUCLEOTIDE SEQUENCE [LARGE SCALE GENOMIC DNA]</scope>
    <source>
        <strain evidence="13 14">52</strain>
    </source>
</reference>
<accession>A0A2N4TSM6</accession>
<evidence type="ECO:0000259" key="11">
    <source>
        <dbReference type="Pfam" id="PF00330"/>
    </source>
</evidence>
<evidence type="ECO:0000259" key="12">
    <source>
        <dbReference type="Pfam" id="PF00694"/>
    </source>
</evidence>
<dbReference type="InterPro" id="IPR015928">
    <property type="entry name" value="Aconitase/3IPM_dehydase_swvl"/>
</dbReference>
<dbReference type="GO" id="GO:0046872">
    <property type="term" value="F:metal ion binding"/>
    <property type="evidence" value="ECO:0007669"/>
    <property type="project" value="UniProtKB-KW"/>
</dbReference>
<protein>
    <recommendedName>
        <fullName evidence="4">aconitate hydratase</fullName>
        <ecNumber evidence="4">4.2.1.3</ecNumber>
    </recommendedName>
</protein>
<keyword evidence="6" id="KW-0479">Metal-binding</keyword>
<evidence type="ECO:0000256" key="8">
    <source>
        <dbReference type="ARBA" id="ARBA00023014"/>
    </source>
</evidence>
<comment type="pathway">
    <text evidence="2">Organic acid metabolism; propanoate degradation.</text>
</comment>
<dbReference type="InterPro" id="IPR000573">
    <property type="entry name" value="AconitaseA/IPMdHydase_ssu_swvl"/>
</dbReference>
<dbReference type="InterPro" id="IPR001030">
    <property type="entry name" value="Acoase/IPM_deHydtase_lsu_aba"/>
</dbReference>
<dbReference type="AlphaFoldDB" id="A0A2N4TSM6"/>
<comment type="catalytic activity">
    <reaction evidence="10">
        <text>citrate = D-threo-isocitrate</text>
        <dbReference type="Rhea" id="RHEA:10336"/>
        <dbReference type="ChEBI" id="CHEBI:15562"/>
        <dbReference type="ChEBI" id="CHEBI:16947"/>
        <dbReference type="EC" id="4.2.1.3"/>
    </reaction>
</comment>
<dbReference type="NCBIfam" id="NF006757">
    <property type="entry name" value="PRK09277.1"/>
    <property type="match status" value="1"/>
</dbReference>
<dbReference type="Proteomes" id="UP000234456">
    <property type="component" value="Unassembled WGS sequence"/>
</dbReference>
<evidence type="ECO:0000313" key="13">
    <source>
        <dbReference type="EMBL" id="PLC42707.1"/>
    </source>
</evidence>
<dbReference type="EC" id="4.2.1.3" evidence="4"/>
<evidence type="ECO:0000256" key="1">
    <source>
        <dbReference type="ARBA" id="ARBA00001966"/>
    </source>
</evidence>
<dbReference type="EMBL" id="PKQE01000002">
    <property type="protein sequence ID" value="PLC42707.1"/>
    <property type="molecule type" value="Genomic_DNA"/>
</dbReference>
<dbReference type="NCBIfam" id="TIGR02333">
    <property type="entry name" value="2met_isocit_dHY"/>
    <property type="match status" value="1"/>
</dbReference>
<dbReference type="GO" id="GO:0003994">
    <property type="term" value="F:aconitate hydratase activity"/>
    <property type="evidence" value="ECO:0007669"/>
    <property type="project" value="UniProtKB-EC"/>
</dbReference>
<keyword evidence="9" id="KW-0456">Lyase</keyword>